<protein>
    <recommendedName>
        <fullName evidence="4">DUF4890 domain-containing protein</fullName>
    </recommendedName>
</protein>
<accession>A0A345HAH8</accession>
<evidence type="ECO:0000256" key="1">
    <source>
        <dbReference type="SAM" id="SignalP"/>
    </source>
</evidence>
<dbReference type="EMBL" id="CP031188">
    <property type="protein sequence ID" value="AXG73588.1"/>
    <property type="molecule type" value="Genomic_DNA"/>
</dbReference>
<feature type="chain" id="PRO_5016980342" description="DUF4890 domain-containing protein" evidence="1">
    <location>
        <begin position="28"/>
        <end position="122"/>
    </location>
</feature>
<keyword evidence="3" id="KW-1185">Reference proteome</keyword>
<keyword evidence="1" id="KW-0732">Signal</keyword>
<sequence length="122" mass="13844">MNKIITALKGTVAIVLLLVTFTTIATAQSKADEGALAVTVKMKEQLSLNDAQYNQVLQINKEYLNRIVKAKKTVKSVPAREKKIKIYSADREKKLKSVLTDAQYRTYAADRAKNQEFLKEYY</sequence>
<organism evidence="2 3">
    <name type="scientific">Flavobacterium arcticum</name>
    <dbReference type="NCBI Taxonomy" id="1784713"/>
    <lineage>
        <taxon>Bacteria</taxon>
        <taxon>Pseudomonadati</taxon>
        <taxon>Bacteroidota</taxon>
        <taxon>Flavobacteriia</taxon>
        <taxon>Flavobacteriales</taxon>
        <taxon>Flavobacteriaceae</taxon>
        <taxon>Flavobacterium</taxon>
    </lineage>
</organism>
<dbReference type="OrthoDB" id="680361at2"/>
<proteinExistence type="predicted"/>
<dbReference type="Proteomes" id="UP000253951">
    <property type="component" value="Chromosome"/>
</dbReference>
<reference evidence="2 3" key="1">
    <citation type="submission" date="2018-07" db="EMBL/GenBank/DDBJ databases">
        <title>Complete genome sequence of Flavobacterium arcticum type strain SM1502T.</title>
        <authorList>
            <person name="Li Y."/>
            <person name="Li D.-D."/>
        </authorList>
    </citation>
    <scope>NUCLEOTIDE SEQUENCE [LARGE SCALE GENOMIC DNA]</scope>
    <source>
        <strain evidence="2 3">SM1502</strain>
    </source>
</reference>
<evidence type="ECO:0000313" key="3">
    <source>
        <dbReference type="Proteomes" id="UP000253951"/>
    </source>
</evidence>
<evidence type="ECO:0008006" key="4">
    <source>
        <dbReference type="Google" id="ProtNLM"/>
    </source>
</evidence>
<name>A0A345HAH8_9FLAO</name>
<dbReference type="KEGG" id="fat:DVK85_04830"/>
<gene>
    <name evidence="2" type="ORF">DVK85_04830</name>
</gene>
<dbReference type="RefSeq" id="WP_114677348.1">
    <property type="nucleotide sequence ID" value="NZ_CP031188.1"/>
</dbReference>
<feature type="signal peptide" evidence="1">
    <location>
        <begin position="1"/>
        <end position="27"/>
    </location>
</feature>
<evidence type="ECO:0000313" key="2">
    <source>
        <dbReference type="EMBL" id="AXG73588.1"/>
    </source>
</evidence>
<dbReference type="AlphaFoldDB" id="A0A345HAH8"/>